<evidence type="ECO:0000259" key="1">
    <source>
        <dbReference type="Pfam" id="PF22308"/>
    </source>
</evidence>
<dbReference type="InterPro" id="IPR054242">
    <property type="entry name" value="DUF6969"/>
</dbReference>
<dbReference type="RefSeq" id="WP_310457910.1">
    <property type="nucleotide sequence ID" value="NZ_JAVKPH010000016.1"/>
</dbReference>
<sequence length="196" mass="21549">MSAARDQAVAEALFCAAILAKTGDSVLTATLQGADRVEHWQHFPKGDVFDPESGATWFYHCHPRAEGSTEHGHFHCFLRPGGAGGPIHHLVAIGVDAHGRLLRLFTVNHWVVGDDWLDAAGTVPLLERFDAHLARPCYLVNRWLTAVIRAHEPQIAALIAERDRTLAAHHPDPATARADRALEVTSEYRPDPALWA</sequence>
<organism evidence="2 3">
    <name type="scientific">Ruixingdingia sedimenti</name>
    <dbReference type="NCBI Taxonomy" id="3073604"/>
    <lineage>
        <taxon>Bacteria</taxon>
        <taxon>Pseudomonadati</taxon>
        <taxon>Pseudomonadota</taxon>
        <taxon>Alphaproteobacteria</taxon>
        <taxon>Rhodobacterales</taxon>
        <taxon>Paracoccaceae</taxon>
        <taxon>Ruixingdingia</taxon>
    </lineage>
</organism>
<keyword evidence="3" id="KW-1185">Reference proteome</keyword>
<name>A0ABU1F9V0_9RHOB</name>
<dbReference type="EMBL" id="JAVKPH010000016">
    <property type="protein sequence ID" value="MDR5653670.1"/>
    <property type="molecule type" value="Genomic_DNA"/>
</dbReference>
<gene>
    <name evidence="2" type="ORF">RGD00_13715</name>
</gene>
<comment type="caution">
    <text evidence="2">The sequence shown here is derived from an EMBL/GenBank/DDBJ whole genome shotgun (WGS) entry which is preliminary data.</text>
</comment>
<accession>A0ABU1F9V0</accession>
<proteinExistence type="predicted"/>
<dbReference type="Pfam" id="PF22308">
    <property type="entry name" value="DUF6969"/>
    <property type="match status" value="1"/>
</dbReference>
<evidence type="ECO:0000313" key="3">
    <source>
        <dbReference type="Proteomes" id="UP001247754"/>
    </source>
</evidence>
<dbReference type="Proteomes" id="UP001247754">
    <property type="component" value="Unassembled WGS sequence"/>
</dbReference>
<protein>
    <recommendedName>
        <fullName evidence="1">DUF6969 domain-containing protein</fullName>
    </recommendedName>
</protein>
<feature type="domain" description="DUF6969" evidence="1">
    <location>
        <begin position="7"/>
        <end position="188"/>
    </location>
</feature>
<reference evidence="2 3" key="1">
    <citation type="submission" date="2023-09" db="EMBL/GenBank/DDBJ databases">
        <title>Xinfangfangia sedmenti sp. nov., isolated the sedment.</title>
        <authorList>
            <person name="Xu L."/>
        </authorList>
    </citation>
    <scope>NUCLEOTIDE SEQUENCE [LARGE SCALE GENOMIC DNA]</scope>
    <source>
        <strain evidence="2 3">LG-4</strain>
    </source>
</reference>
<evidence type="ECO:0000313" key="2">
    <source>
        <dbReference type="EMBL" id="MDR5653670.1"/>
    </source>
</evidence>